<dbReference type="PANTHER" id="PTHR23026:SF123">
    <property type="entry name" value="NAD(P)H NITROREDUCTASE RV3131-RELATED"/>
    <property type="match status" value="1"/>
</dbReference>
<dbReference type="Pfam" id="PF00881">
    <property type="entry name" value="Nitroreductase"/>
    <property type="match status" value="2"/>
</dbReference>
<dbReference type="InterPro" id="IPR000415">
    <property type="entry name" value="Nitroreductase-like"/>
</dbReference>
<feature type="domain" description="Nitroreductase" evidence="1">
    <location>
        <begin position="99"/>
        <end position="180"/>
    </location>
</feature>
<reference evidence="2 3" key="1">
    <citation type="submission" date="2020-03" db="EMBL/GenBank/DDBJ databases">
        <title>Genomic analysis of Bacteroides faecium CBA7301.</title>
        <authorList>
            <person name="Kim J."/>
            <person name="Roh S.W."/>
        </authorList>
    </citation>
    <scope>NUCLEOTIDE SEQUENCE [LARGE SCALE GENOMIC DNA]</scope>
    <source>
        <strain evidence="2 3">CBA7301</strain>
    </source>
</reference>
<accession>A0A6H0KS71</accession>
<dbReference type="PANTHER" id="PTHR23026">
    <property type="entry name" value="NADPH NITROREDUCTASE"/>
    <property type="match status" value="1"/>
</dbReference>
<dbReference type="AlphaFoldDB" id="A0A6H0KS71"/>
<dbReference type="Proteomes" id="UP000501780">
    <property type="component" value="Chromosome"/>
</dbReference>
<sequence length="201" mass="22629">MMRNFKLFSFFMFVIGGIFFISCESSLQKTQTSSGNAALDNIFERKSVRTYLNKGVEKEKIDLMLRAGMAAPSGKDVRPWEFVVVTDRAKLDSMAAALPYAKMLTQARNAIVVCGDSARSSYWYLDCSAATQNILLAAESLGLGAVWTAAYPYEDRMQVVRKYTGLPENILPLCVIPFGYPATKENPKQKFDEKKIHYNQY</sequence>
<dbReference type="PROSITE" id="PS51257">
    <property type="entry name" value="PROKAR_LIPOPROTEIN"/>
    <property type="match status" value="1"/>
</dbReference>
<organism evidence="2 3">
    <name type="scientific">Bacteroides faecium</name>
    <dbReference type="NCBI Taxonomy" id="2715212"/>
    <lineage>
        <taxon>Bacteria</taxon>
        <taxon>Pseudomonadati</taxon>
        <taxon>Bacteroidota</taxon>
        <taxon>Bacteroidia</taxon>
        <taxon>Bacteroidales</taxon>
        <taxon>Bacteroidaceae</taxon>
        <taxon>Bacteroides</taxon>
    </lineage>
</organism>
<dbReference type="InterPro" id="IPR050627">
    <property type="entry name" value="Nitroreductase/BluB"/>
</dbReference>
<evidence type="ECO:0000313" key="3">
    <source>
        <dbReference type="Proteomes" id="UP000501780"/>
    </source>
</evidence>
<name>A0A6H0KS71_9BACE</name>
<dbReference type="CDD" id="cd02150">
    <property type="entry name" value="nitroreductase"/>
    <property type="match status" value="1"/>
</dbReference>
<proteinExistence type="predicted"/>
<dbReference type="EMBL" id="CP050831">
    <property type="protein sequence ID" value="QIU95338.1"/>
    <property type="molecule type" value="Genomic_DNA"/>
</dbReference>
<dbReference type="SUPFAM" id="SSF55469">
    <property type="entry name" value="FMN-dependent nitroreductase-like"/>
    <property type="match status" value="1"/>
</dbReference>
<dbReference type="KEGG" id="bfc:BacF7301_14815"/>
<evidence type="ECO:0000259" key="1">
    <source>
        <dbReference type="Pfam" id="PF00881"/>
    </source>
</evidence>
<gene>
    <name evidence="2" type="ORF">BacF7301_14815</name>
</gene>
<dbReference type="Gene3D" id="3.40.109.10">
    <property type="entry name" value="NADH Oxidase"/>
    <property type="match status" value="1"/>
</dbReference>
<keyword evidence="3" id="KW-1185">Reference proteome</keyword>
<evidence type="ECO:0000313" key="2">
    <source>
        <dbReference type="EMBL" id="QIU95338.1"/>
    </source>
</evidence>
<dbReference type="InterPro" id="IPR029479">
    <property type="entry name" value="Nitroreductase"/>
</dbReference>
<dbReference type="GO" id="GO:0016491">
    <property type="term" value="F:oxidoreductase activity"/>
    <property type="evidence" value="ECO:0007669"/>
    <property type="project" value="InterPro"/>
</dbReference>
<dbReference type="FunFam" id="3.40.109.10:FF:000012">
    <property type="entry name" value="Nitroreductase family protein"/>
    <property type="match status" value="1"/>
</dbReference>
<protein>
    <submittedName>
        <fullName evidence="2">Nitroreductase family protein</fullName>
    </submittedName>
</protein>
<feature type="domain" description="Nitroreductase" evidence="1">
    <location>
        <begin position="43"/>
        <end position="97"/>
    </location>
</feature>